<organism evidence="1 2">
    <name type="scientific">Phyllostomus discolor</name>
    <name type="common">pale spear-nosed bat</name>
    <dbReference type="NCBI Taxonomy" id="89673"/>
    <lineage>
        <taxon>Eukaryota</taxon>
        <taxon>Metazoa</taxon>
        <taxon>Chordata</taxon>
        <taxon>Craniata</taxon>
        <taxon>Vertebrata</taxon>
        <taxon>Euteleostomi</taxon>
        <taxon>Mammalia</taxon>
        <taxon>Eutheria</taxon>
        <taxon>Laurasiatheria</taxon>
        <taxon>Chiroptera</taxon>
        <taxon>Yangochiroptera</taxon>
        <taxon>Phyllostomidae</taxon>
        <taxon>Phyllostominae</taxon>
        <taxon>Phyllostomus</taxon>
    </lineage>
</organism>
<accession>A0A834BHB2</accession>
<proteinExistence type="predicted"/>
<reference evidence="1 2" key="1">
    <citation type="journal article" date="2020" name="Nature">
        <title>Six reference-quality genomes reveal evolution of bat adaptations.</title>
        <authorList>
            <person name="Jebb D."/>
            <person name="Huang Z."/>
            <person name="Pippel M."/>
            <person name="Hughes G.M."/>
            <person name="Lavrichenko K."/>
            <person name="Devanna P."/>
            <person name="Winkler S."/>
            <person name="Jermiin L.S."/>
            <person name="Skirmuntt E.C."/>
            <person name="Katzourakis A."/>
            <person name="Burkitt-Gray L."/>
            <person name="Ray D.A."/>
            <person name="Sullivan K.A.M."/>
            <person name="Roscito J.G."/>
            <person name="Kirilenko B.M."/>
            <person name="Davalos L.M."/>
            <person name="Corthals A.P."/>
            <person name="Power M.L."/>
            <person name="Jones G."/>
            <person name="Ransome R.D."/>
            <person name="Dechmann D.K.N."/>
            <person name="Locatelli A.G."/>
            <person name="Puechmaille S.J."/>
            <person name="Fedrigo O."/>
            <person name="Jarvis E.D."/>
            <person name="Hiller M."/>
            <person name="Vernes S.C."/>
            <person name="Myers E.W."/>
            <person name="Teeling E.C."/>
        </authorList>
    </citation>
    <scope>NUCLEOTIDE SEQUENCE [LARGE SCALE GENOMIC DNA]</scope>
    <source>
        <strain evidence="1">Bat1K_MPI-CBG_1</strain>
    </source>
</reference>
<evidence type="ECO:0000313" key="1">
    <source>
        <dbReference type="EMBL" id="KAF6130830.1"/>
    </source>
</evidence>
<comment type="caution">
    <text evidence="1">The sequence shown here is derived from an EMBL/GenBank/DDBJ whole genome shotgun (WGS) entry which is preliminary data.</text>
</comment>
<sequence>MEEQLTWERHPPGCVRELGLPSECAREARVGEPRQLNLGWGGPFLQRFCVSRSPLVPRSGHRLEKPGARFLWREGPPANFLQQLLETSLDLFPPEKSKAASEMRGAEGKVALDWEGVCSK</sequence>
<dbReference type="Proteomes" id="UP000664940">
    <property type="component" value="Unassembled WGS sequence"/>
</dbReference>
<evidence type="ECO:0000313" key="2">
    <source>
        <dbReference type="Proteomes" id="UP000664940"/>
    </source>
</evidence>
<dbReference type="EMBL" id="JABVXQ010000001">
    <property type="protein sequence ID" value="KAF6130830.1"/>
    <property type="molecule type" value="Genomic_DNA"/>
</dbReference>
<protein>
    <submittedName>
        <fullName evidence="1">Uncharacterized protein</fullName>
    </submittedName>
</protein>
<name>A0A834BHB2_9CHIR</name>
<gene>
    <name evidence="1" type="ORF">HJG60_007804</name>
</gene>
<dbReference type="AlphaFoldDB" id="A0A834BHB2"/>